<name>A0A1G8A803_9ACTN</name>
<dbReference type="STRING" id="504805.SAMN05421505_11249"/>
<proteinExistence type="inferred from homology"/>
<evidence type="ECO:0000259" key="4">
    <source>
        <dbReference type="Pfam" id="PF13452"/>
    </source>
</evidence>
<accession>A0A1G8A803</accession>
<evidence type="ECO:0000256" key="1">
    <source>
        <dbReference type="ARBA" id="ARBA00005254"/>
    </source>
</evidence>
<dbReference type="RefSeq" id="WP_093170987.1">
    <property type="nucleotide sequence ID" value="NZ_FNCN01000012.1"/>
</dbReference>
<dbReference type="InterPro" id="IPR029069">
    <property type="entry name" value="HotDog_dom_sf"/>
</dbReference>
<feature type="region of interest" description="Disordered" evidence="2">
    <location>
        <begin position="148"/>
        <end position="168"/>
    </location>
</feature>
<evidence type="ECO:0000313" key="5">
    <source>
        <dbReference type="EMBL" id="SDH16987.1"/>
    </source>
</evidence>
<dbReference type="AlphaFoldDB" id="A0A1G8A803"/>
<dbReference type="EMBL" id="FNCN01000012">
    <property type="protein sequence ID" value="SDH16987.1"/>
    <property type="molecule type" value="Genomic_DNA"/>
</dbReference>
<organism evidence="5 6">
    <name type="scientific">Sinosporangium album</name>
    <dbReference type="NCBI Taxonomy" id="504805"/>
    <lineage>
        <taxon>Bacteria</taxon>
        <taxon>Bacillati</taxon>
        <taxon>Actinomycetota</taxon>
        <taxon>Actinomycetes</taxon>
        <taxon>Streptosporangiales</taxon>
        <taxon>Streptosporangiaceae</taxon>
        <taxon>Sinosporangium</taxon>
    </lineage>
</organism>
<sequence length="294" mass="31103">MTDQPTVETPAHRVTVDEPRVLRFLRAVGDDPAGYTATAAASNGGLGRPTVPPTYLYCLEEMERGQDRSVLDAAGAPKTGALHAAQRFRYHRRIVVGETLSLTTRLAGRYPRAPGTVRLAVLETRYTDMAGLPVADLRCSLAFPAPDAPNDGAAPTGPPEPAPVLATGAIPPATRESLAAYSEASGDRNPIHLDSAAARAEGLEDVIGHGMHVMARAVQSLEGLGPGTELAEYEMRFLALIRLGIGLTVTVHGSPGGNSLRVRVTDEAQRVVALGTARTRRVNQEIRTGGRRPG</sequence>
<dbReference type="Pfam" id="PF01575">
    <property type="entry name" value="MaoC_dehydratas"/>
    <property type="match status" value="1"/>
</dbReference>
<dbReference type="SUPFAM" id="SSF54637">
    <property type="entry name" value="Thioesterase/thiol ester dehydrase-isomerase"/>
    <property type="match status" value="2"/>
</dbReference>
<evidence type="ECO:0000256" key="2">
    <source>
        <dbReference type="SAM" id="MobiDB-lite"/>
    </source>
</evidence>
<dbReference type="InterPro" id="IPR002539">
    <property type="entry name" value="MaoC-like_dom"/>
</dbReference>
<gene>
    <name evidence="5" type="ORF">SAMN05421505_11249</name>
</gene>
<dbReference type="CDD" id="cd03441">
    <property type="entry name" value="R_hydratase_like"/>
    <property type="match status" value="1"/>
</dbReference>
<evidence type="ECO:0000313" key="6">
    <source>
        <dbReference type="Proteomes" id="UP000198923"/>
    </source>
</evidence>
<dbReference type="Gene3D" id="3.10.129.10">
    <property type="entry name" value="Hotdog Thioesterase"/>
    <property type="match status" value="2"/>
</dbReference>
<dbReference type="PANTHER" id="PTHR43841:SF3">
    <property type="entry name" value="(3R)-HYDROXYACYL-ACP DEHYDRATASE SUBUNIT HADB"/>
    <property type="match status" value="1"/>
</dbReference>
<dbReference type="Proteomes" id="UP000198923">
    <property type="component" value="Unassembled WGS sequence"/>
</dbReference>
<evidence type="ECO:0000259" key="3">
    <source>
        <dbReference type="Pfam" id="PF01575"/>
    </source>
</evidence>
<keyword evidence="6" id="KW-1185">Reference proteome</keyword>
<dbReference type="InterPro" id="IPR039569">
    <property type="entry name" value="FAS1-like_DH_region"/>
</dbReference>
<feature type="domain" description="FAS1-like dehydratase" evidence="4">
    <location>
        <begin position="6"/>
        <end position="136"/>
    </location>
</feature>
<dbReference type="PANTHER" id="PTHR43841">
    <property type="entry name" value="3-HYDROXYACYL-THIOESTER DEHYDRATASE HTDX-RELATED"/>
    <property type="match status" value="1"/>
</dbReference>
<feature type="domain" description="MaoC-like" evidence="3">
    <location>
        <begin position="173"/>
        <end position="251"/>
    </location>
</feature>
<protein>
    <submittedName>
        <fullName evidence="5">Acyl dehydratase</fullName>
    </submittedName>
</protein>
<reference evidence="5 6" key="1">
    <citation type="submission" date="2016-10" db="EMBL/GenBank/DDBJ databases">
        <authorList>
            <person name="de Groot N.N."/>
        </authorList>
    </citation>
    <scope>NUCLEOTIDE SEQUENCE [LARGE SCALE GENOMIC DNA]</scope>
    <source>
        <strain evidence="5 6">CPCC 201354</strain>
    </source>
</reference>
<dbReference type="Pfam" id="PF13452">
    <property type="entry name" value="FAS1_DH_region"/>
    <property type="match status" value="1"/>
</dbReference>
<dbReference type="OrthoDB" id="5522043at2"/>
<comment type="similarity">
    <text evidence="1">Belongs to the enoyl-CoA hydratase/isomerase family.</text>
</comment>